<gene>
    <name evidence="7" type="primary">atsA_52</name>
    <name evidence="7" type="ORF">KOR42_41890</name>
</gene>
<organism evidence="7 8">
    <name type="scientific">Thalassoglobus neptunius</name>
    <dbReference type="NCBI Taxonomy" id="1938619"/>
    <lineage>
        <taxon>Bacteria</taxon>
        <taxon>Pseudomonadati</taxon>
        <taxon>Planctomycetota</taxon>
        <taxon>Planctomycetia</taxon>
        <taxon>Planctomycetales</taxon>
        <taxon>Planctomycetaceae</taxon>
        <taxon>Thalassoglobus</taxon>
    </lineage>
</organism>
<dbReference type="InterPro" id="IPR017850">
    <property type="entry name" value="Alkaline_phosphatase_core_sf"/>
</dbReference>
<dbReference type="PANTHER" id="PTHR42693:SF53">
    <property type="entry name" value="ENDO-4-O-SULFATASE"/>
    <property type="match status" value="1"/>
</dbReference>
<evidence type="ECO:0000259" key="6">
    <source>
        <dbReference type="Pfam" id="PF00884"/>
    </source>
</evidence>
<dbReference type="CDD" id="cd16143">
    <property type="entry name" value="ARS_like"/>
    <property type="match status" value="1"/>
</dbReference>
<comment type="caution">
    <text evidence="7">The sequence shown here is derived from an EMBL/GenBank/DDBJ whole genome shotgun (WGS) entry which is preliminary data.</text>
</comment>
<dbReference type="InterPro" id="IPR050738">
    <property type="entry name" value="Sulfatase"/>
</dbReference>
<dbReference type="GO" id="GO:0004065">
    <property type="term" value="F:arylsulfatase activity"/>
    <property type="evidence" value="ECO:0007669"/>
    <property type="project" value="UniProtKB-EC"/>
</dbReference>
<dbReference type="RefSeq" id="WP_146511576.1">
    <property type="nucleotide sequence ID" value="NZ_SIHI01000024.1"/>
</dbReference>
<keyword evidence="3 7" id="KW-0378">Hydrolase</keyword>
<protein>
    <submittedName>
        <fullName evidence="7">Arylsulfatase</fullName>
        <ecNumber evidence="7">3.1.6.1</ecNumber>
    </submittedName>
</protein>
<dbReference type="Gene3D" id="3.40.720.10">
    <property type="entry name" value="Alkaline Phosphatase, subunit A"/>
    <property type="match status" value="1"/>
</dbReference>
<keyword evidence="4" id="KW-0106">Calcium</keyword>
<evidence type="ECO:0000313" key="8">
    <source>
        <dbReference type="Proteomes" id="UP000317243"/>
    </source>
</evidence>
<sequence length="505" mass="56209" precursor="true">MTKLKRLNRQISAAVVTAVVLFASVQVRAAESIPTKPNIVFILADDMGYGDVQVLNPESKIPTPNLNRLAEQGMTFTDAHTPSAVCTPTRYGTLAGRYCWRTKLKRGVLNGYGTPLISPDRTTVADFLKSQGYTTGAVGKWHLGLGFAKEGKDFDFAKPVSDGPHTHGFKESHVIPASLDFPPYVFIENGVITEFPGITQPAQKFPRFLRKGERSDDFVMEEVLDHLLERATSFVSDHADDESPFFLYFPLTAPHKPVWPHPKYVGKTELGPYGDFVHQVDDIVGQFLKNLDEAGVADETLVIYTSDNGSFMYRYEDGRPDHLDQESVQGYRPEHHTANGKLRGTKADIWEAGHRVPFFVRWPEVVRAGSTCDTPICLTDFFATVADITDATLEDDTAPDSFSFLECLQEEDLSSPRAPIINHSVNGTFAIRDGEWKLVLSDGSGGREAPKGKPFQKPYQLYNLKSDLGETENVIDKHPEIAERLERQCEEIRNSGRSRIAGVSQ</sequence>
<keyword evidence="2" id="KW-0479">Metal-binding</keyword>
<evidence type="ECO:0000256" key="3">
    <source>
        <dbReference type="ARBA" id="ARBA00022801"/>
    </source>
</evidence>
<dbReference type="Proteomes" id="UP000317243">
    <property type="component" value="Unassembled WGS sequence"/>
</dbReference>
<evidence type="ECO:0000256" key="2">
    <source>
        <dbReference type="ARBA" id="ARBA00022723"/>
    </source>
</evidence>
<evidence type="ECO:0000256" key="4">
    <source>
        <dbReference type="ARBA" id="ARBA00022837"/>
    </source>
</evidence>
<dbReference type="Gene3D" id="3.30.1120.10">
    <property type="match status" value="1"/>
</dbReference>
<dbReference type="PANTHER" id="PTHR42693">
    <property type="entry name" value="ARYLSULFATASE FAMILY MEMBER"/>
    <property type="match status" value="1"/>
</dbReference>
<dbReference type="EMBL" id="SIHI01000024">
    <property type="protein sequence ID" value="TWT47076.1"/>
    <property type="molecule type" value="Genomic_DNA"/>
</dbReference>
<feature type="chain" id="PRO_5022744743" evidence="5">
    <location>
        <begin position="30"/>
        <end position="505"/>
    </location>
</feature>
<dbReference type="InterPro" id="IPR000917">
    <property type="entry name" value="Sulfatase_N"/>
</dbReference>
<dbReference type="SUPFAM" id="SSF53649">
    <property type="entry name" value="Alkaline phosphatase-like"/>
    <property type="match status" value="1"/>
</dbReference>
<keyword evidence="8" id="KW-1185">Reference proteome</keyword>
<evidence type="ECO:0000256" key="5">
    <source>
        <dbReference type="SAM" id="SignalP"/>
    </source>
</evidence>
<name>A0A5C5W854_9PLAN</name>
<dbReference type="OrthoDB" id="9783154at2"/>
<evidence type="ECO:0000256" key="1">
    <source>
        <dbReference type="ARBA" id="ARBA00008779"/>
    </source>
</evidence>
<comment type="similarity">
    <text evidence="1">Belongs to the sulfatase family.</text>
</comment>
<accession>A0A5C5W854</accession>
<proteinExistence type="inferred from homology"/>
<dbReference type="InterPro" id="IPR024607">
    <property type="entry name" value="Sulfatase_CS"/>
</dbReference>
<dbReference type="Pfam" id="PF00884">
    <property type="entry name" value="Sulfatase"/>
    <property type="match status" value="1"/>
</dbReference>
<evidence type="ECO:0000313" key="7">
    <source>
        <dbReference type="EMBL" id="TWT47076.1"/>
    </source>
</evidence>
<feature type="domain" description="Sulfatase N-terminal" evidence="6">
    <location>
        <begin position="37"/>
        <end position="390"/>
    </location>
</feature>
<feature type="signal peptide" evidence="5">
    <location>
        <begin position="1"/>
        <end position="29"/>
    </location>
</feature>
<keyword evidence="5" id="KW-0732">Signal</keyword>
<dbReference type="EC" id="3.1.6.1" evidence="7"/>
<dbReference type="GO" id="GO:0046872">
    <property type="term" value="F:metal ion binding"/>
    <property type="evidence" value="ECO:0007669"/>
    <property type="project" value="UniProtKB-KW"/>
</dbReference>
<reference evidence="7 8" key="1">
    <citation type="submission" date="2019-02" db="EMBL/GenBank/DDBJ databases">
        <title>Deep-cultivation of Planctomycetes and their phenomic and genomic characterization uncovers novel biology.</title>
        <authorList>
            <person name="Wiegand S."/>
            <person name="Jogler M."/>
            <person name="Boedeker C."/>
            <person name="Pinto D."/>
            <person name="Vollmers J."/>
            <person name="Rivas-Marin E."/>
            <person name="Kohn T."/>
            <person name="Peeters S.H."/>
            <person name="Heuer A."/>
            <person name="Rast P."/>
            <person name="Oberbeckmann S."/>
            <person name="Bunk B."/>
            <person name="Jeske O."/>
            <person name="Meyerdierks A."/>
            <person name="Storesund J.E."/>
            <person name="Kallscheuer N."/>
            <person name="Luecker S."/>
            <person name="Lage O.M."/>
            <person name="Pohl T."/>
            <person name="Merkel B.J."/>
            <person name="Hornburger P."/>
            <person name="Mueller R.-W."/>
            <person name="Bruemmer F."/>
            <person name="Labrenz M."/>
            <person name="Spormann A.M."/>
            <person name="Op Den Camp H."/>
            <person name="Overmann J."/>
            <person name="Amann R."/>
            <person name="Jetten M.S.M."/>
            <person name="Mascher T."/>
            <person name="Medema M.H."/>
            <person name="Devos D.P."/>
            <person name="Kaster A.-K."/>
            <person name="Ovreas L."/>
            <person name="Rohde M."/>
            <person name="Galperin M.Y."/>
            <person name="Jogler C."/>
        </authorList>
    </citation>
    <scope>NUCLEOTIDE SEQUENCE [LARGE SCALE GENOMIC DNA]</scope>
    <source>
        <strain evidence="7 8">KOR42</strain>
    </source>
</reference>
<dbReference type="AlphaFoldDB" id="A0A5C5W854"/>
<dbReference type="PROSITE" id="PS00149">
    <property type="entry name" value="SULFATASE_2"/>
    <property type="match status" value="1"/>
</dbReference>